<dbReference type="EMBL" id="JAUTDP010000004">
    <property type="protein sequence ID" value="KAK3400023.1"/>
    <property type="molecule type" value="Genomic_DNA"/>
</dbReference>
<dbReference type="PANTHER" id="PTHR37845">
    <property type="entry name" value="SEQUENCE ORPHAN"/>
    <property type="match status" value="1"/>
</dbReference>
<dbReference type="GO" id="GO:0005739">
    <property type="term" value="C:mitochondrion"/>
    <property type="evidence" value="ECO:0007669"/>
    <property type="project" value="TreeGrafter"/>
</dbReference>
<reference evidence="2" key="1">
    <citation type="journal article" date="2023" name="Mol. Phylogenet. Evol.">
        <title>Genome-scale phylogeny and comparative genomics of the fungal order Sordariales.</title>
        <authorList>
            <person name="Hensen N."/>
            <person name="Bonometti L."/>
            <person name="Westerberg I."/>
            <person name="Brannstrom I.O."/>
            <person name="Guillou S."/>
            <person name="Cros-Aarteil S."/>
            <person name="Calhoun S."/>
            <person name="Haridas S."/>
            <person name="Kuo A."/>
            <person name="Mondo S."/>
            <person name="Pangilinan J."/>
            <person name="Riley R."/>
            <person name="LaButti K."/>
            <person name="Andreopoulos B."/>
            <person name="Lipzen A."/>
            <person name="Chen C."/>
            <person name="Yan M."/>
            <person name="Daum C."/>
            <person name="Ng V."/>
            <person name="Clum A."/>
            <person name="Steindorff A."/>
            <person name="Ohm R.A."/>
            <person name="Martin F."/>
            <person name="Silar P."/>
            <person name="Natvig D.O."/>
            <person name="Lalanne C."/>
            <person name="Gautier V."/>
            <person name="Ament-Velasquez S.L."/>
            <person name="Kruys A."/>
            <person name="Hutchinson M.I."/>
            <person name="Powell A.J."/>
            <person name="Barry K."/>
            <person name="Miller A.N."/>
            <person name="Grigoriev I.V."/>
            <person name="Debuchy R."/>
            <person name="Gladieux P."/>
            <person name="Hiltunen Thoren M."/>
            <person name="Johannesson H."/>
        </authorList>
    </citation>
    <scope>NUCLEOTIDE SEQUENCE</scope>
    <source>
        <strain evidence="2">FGSC 1904</strain>
    </source>
</reference>
<evidence type="ECO:0000313" key="3">
    <source>
        <dbReference type="Proteomes" id="UP001281003"/>
    </source>
</evidence>
<dbReference type="Proteomes" id="UP001281003">
    <property type="component" value="Unassembled WGS sequence"/>
</dbReference>
<dbReference type="InterPro" id="IPR038781">
    <property type="entry name" value="C365.16-ike"/>
</dbReference>
<protein>
    <recommendedName>
        <fullName evidence="4">Sequence orphan</fullName>
    </recommendedName>
</protein>
<evidence type="ECO:0008006" key="4">
    <source>
        <dbReference type="Google" id="ProtNLM"/>
    </source>
</evidence>
<gene>
    <name evidence="2" type="ORF">B0T20DRAFT_468320</name>
</gene>
<evidence type="ECO:0000313" key="2">
    <source>
        <dbReference type="EMBL" id="KAK3400023.1"/>
    </source>
</evidence>
<feature type="region of interest" description="Disordered" evidence="1">
    <location>
        <begin position="1"/>
        <end position="32"/>
    </location>
</feature>
<evidence type="ECO:0000256" key="1">
    <source>
        <dbReference type="SAM" id="MobiDB-lite"/>
    </source>
</evidence>
<proteinExistence type="predicted"/>
<dbReference type="AlphaFoldDB" id="A0AAE0PHF7"/>
<name>A0AAE0PHF7_SORBR</name>
<dbReference type="PANTHER" id="PTHR37845:SF1">
    <property type="entry name" value="SEQUENCE ORPHAN"/>
    <property type="match status" value="1"/>
</dbReference>
<accession>A0AAE0PHF7</accession>
<organism evidence="2 3">
    <name type="scientific">Sordaria brevicollis</name>
    <dbReference type="NCBI Taxonomy" id="83679"/>
    <lineage>
        <taxon>Eukaryota</taxon>
        <taxon>Fungi</taxon>
        <taxon>Dikarya</taxon>
        <taxon>Ascomycota</taxon>
        <taxon>Pezizomycotina</taxon>
        <taxon>Sordariomycetes</taxon>
        <taxon>Sordariomycetidae</taxon>
        <taxon>Sordariales</taxon>
        <taxon>Sordariaceae</taxon>
        <taxon>Sordaria</taxon>
    </lineage>
</organism>
<keyword evidence="3" id="KW-1185">Reference proteome</keyword>
<reference evidence="2" key="2">
    <citation type="submission" date="2023-07" db="EMBL/GenBank/DDBJ databases">
        <authorList>
            <consortium name="Lawrence Berkeley National Laboratory"/>
            <person name="Haridas S."/>
            <person name="Hensen N."/>
            <person name="Bonometti L."/>
            <person name="Westerberg I."/>
            <person name="Brannstrom I.O."/>
            <person name="Guillou S."/>
            <person name="Cros-Aarteil S."/>
            <person name="Calhoun S."/>
            <person name="Kuo A."/>
            <person name="Mondo S."/>
            <person name="Pangilinan J."/>
            <person name="Riley R."/>
            <person name="LaButti K."/>
            <person name="Andreopoulos B."/>
            <person name="Lipzen A."/>
            <person name="Chen C."/>
            <person name="Yanf M."/>
            <person name="Daum C."/>
            <person name="Ng V."/>
            <person name="Clum A."/>
            <person name="Steindorff A."/>
            <person name="Ohm R."/>
            <person name="Martin F."/>
            <person name="Silar P."/>
            <person name="Natvig D."/>
            <person name="Lalanne C."/>
            <person name="Gautier V."/>
            <person name="Ament-velasquez S.L."/>
            <person name="Kruys A."/>
            <person name="Hutchinson M.I."/>
            <person name="Powell A.J."/>
            <person name="Barry K."/>
            <person name="Miller A.N."/>
            <person name="Grigoriev I.V."/>
            <person name="Debuchy R."/>
            <person name="Gladieux P."/>
            <person name="Thoren M.H."/>
            <person name="Johannesson H."/>
        </authorList>
    </citation>
    <scope>NUCLEOTIDE SEQUENCE</scope>
    <source>
        <strain evidence="2">FGSC 1904</strain>
    </source>
</reference>
<sequence>MKEGTPAPVPVHGPVDGATAAGGLKTSPPHSHLAAGLATQTHQITKAVEETTTTSKWNTKNLGLRLGADLVSAASAAVLVAPVISIIDRSIMENASGAAPLLVSLRRSIRSLFLSPRSTILSKPFGLIFLLYGGTYLTANTLDTTVSTVRNQPPTHVTSGSSKFFASSAANIGLCIYKDQVFVRLFGPPGVTPRPVGLPSYMLFAVRDCMTIFASFNVPPLLGPVLTEKLGKETQKWVSGQTMAQFAAPAVVQLFSTPVHLLGLDMYNRPSAGAKGGDGRKGPTWGERWTLVRKNWAVSVAARICRIVPAFGVGGVVNMKVRKGLMERLS</sequence>
<comment type="caution">
    <text evidence="2">The sequence shown here is derived from an EMBL/GenBank/DDBJ whole genome shotgun (WGS) entry which is preliminary data.</text>
</comment>